<keyword evidence="3" id="KW-0378">Hydrolase</keyword>
<keyword evidence="2" id="KW-0479">Metal-binding</keyword>
<dbReference type="CDD" id="cd06251">
    <property type="entry name" value="M14_ASTE_ASPA-like"/>
    <property type="match status" value="1"/>
</dbReference>
<dbReference type="RefSeq" id="WP_250871688.1">
    <property type="nucleotide sequence ID" value="NZ_JALXFV010000001.1"/>
</dbReference>
<dbReference type="PANTHER" id="PTHR37326">
    <property type="entry name" value="BLL3975 PROTEIN"/>
    <property type="match status" value="1"/>
</dbReference>
<gene>
    <name evidence="6" type="ORF">ACFSBT_00220</name>
</gene>
<keyword evidence="7" id="KW-1185">Reference proteome</keyword>
<keyword evidence="4" id="KW-0862">Zinc</keyword>
<dbReference type="Gene3D" id="3.40.630.10">
    <property type="entry name" value="Zn peptidases"/>
    <property type="match status" value="1"/>
</dbReference>
<comment type="caution">
    <text evidence="6">The sequence shown here is derived from an EMBL/GenBank/DDBJ whole genome shotgun (WGS) entry which is preliminary data.</text>
</comment>
<dbReference type="PIRSF" id="PIRSF039012">
    <property type="entry name" value="ASP"/>
    <property type="match status" value="1"/>
</dbReference>
<dbReference type="GO" id="GO:0046872">
    <property type="term" value="F:metal ion binding"/>
    <property type="evidence" value="ECO:0007669"/>
    <property type="project" value="UniProtKB-KW"/>
</dbReference>
<dbReference type="InterPro" id="IPR053138">
    <property type="entry name" value="N-alpha-Ac-DABA_deacetylase"/>
</dbReference>
<evidence type="ECO:0000256" key="1">
    <source>
        <dbReference type="ARBA" id="ARBA00001947"/>
    </source>
</evidence>
<feature type="domain" description="Succinylglutamate desuccinylase/Aspartoacylase catalytic" evidence="5">
    <location>
        <begin position="47"/>
        <end position="227"/>
    </location>
</feature>
<proteinExistence type="predicted"/>
<reference evidence="6 7" key="1">
    <citation type="journal article" date="2019" name="Int. J. Syst. Evol. Microbiol.">
        <title>The Global Catalogue of Microorganisms (GCM) 10K type strain sequencing project: providing services to taxonomists for standard genome sequencing and annotation.</title>
        <authorList>
            <consortium name="The Broad Institute Genomics Platform"/>
            <consortium name="The Broad Institute Genome Sequencing Center for Infectious Disease"/>
            <person name="Wu L."/>
            <person name="Ma J."/>
        </authorList>
    </citation>
    <scope>NUCLEOTIDE SEQUENCE [LARGE SCALE GENOMIC DNA]</scope>
    <source>
        <strain evidence="6 7">CGMCC 1.12563</strain>
    </source>
</reference>
<comment type="cofactor">
    <cofactor evidence="1">
        <name>Zn(2+)</name>
        <dbReference type="ChEBI" id="CHEBI:29105"/>
    </cofactor>
</comment>
<dbReference type="GO" id="GO:0016787">
    <property type="term" value="F:hydrolase activity"/>
    <property type="evidence" value="ECO:0007669"/>
    <property type="project" value="UniProtKB-KW"/>
</dbReference>
<organism evidence="6 7">
    <name type="scientific">Halomarina rubra</name>
    <dbReference type="NCBI Taxonomy" id="2071873"/>
    <lineage>
        <taxon>Archaea</taxon>
        <taxon>Methanobacteriati</taxon>
        <taxon>Methanobacteriota</taxon>
        <taxon>Stenosarchaea group</taxon>
        <taxon>Halobacteria</taxon>
        <taxon>Halobacteriales</taxon>
        <taxon>Natronomonadaceae</taxon>
        <taxon>Halomarina</taxon>
    </lineage>
</organism>
<dbReference type="PANTHER" id="PTHR37326:SF1">
    <property type="entry name" value="BLL3975 PROTEIN"/>
    <property type="match status" value="1"/>
</dbReference>
<dbReference type="Pfam" id="PF24827">
    <property type="entry name" value="AstE_AspA_cat"/>
    <property type="match status" value="1"/>
</dbReference>
<evidence type="ECO:0000256" key="2">
    <source>
        <dbReference type="ARBA" id="ARBA00022723"/>
    </source>
</evidence>
<evidence type="ECO:0000256" key="3">
    <source>
        <dbReference type="ARBA" id="ARBA00022801"/>
    </source>
</evidence>
<evidence type="ECO:0000259" key="5">
    <source>
        <dbReference type="Pfam" id="PF24827"/>
    </source>
</evidence>
<evidence type="ECO:0000313" key="6">
    <source>
        <dbReference type="EMBL" id="MFD1511700.1"/>
    </source>
</evidence>
<evidence type="ECO:0000313" key="7">
    <source>
        <dbReference type="Proteomes" id="UP001597187"/>
    </source>
</evidence>
<dbReference type="InterPro" id="IPR055438">
    <property type="entry name" value="AstE_AspA_cat"/>
</dbReference>
<dbReference type="AlphaFoldDB" id="A0ABD6AQA1"/>
<accession>A0ABD6AQA1</accession>
<dbReference type="SUPFAM" id="SSF53187">
    <property type="entry name" value="Zn-dependent exopeptidases"/>
    <property type="match status" value="1"/>
</dbReference>
<protein>
    <submittedName>
        <fullName evidence="6">Succinylglutamate desuccinylase/aspartoacylase family protein</fullName>
    </submittedName>
</protein>
<name>A0ABD6AQA1_9EURY</name>
<dbReference type="Proteomes" id="UP001597187">
    <property type="component" value="Unassembled WGS sequence"/>
</dbReference>
<sequence>MSAGPRPFELGETVAPGETRHLYLDVGETYLGAPIEIPVTVVNGARAGPRLLCSAAMHGDELNGVSVVHELARRYDPEDLAGTLVLVHVMNVPGYIAQQRYLPIYDQDLNRLFPGSEHGSTGSRMARRVYDRLVSRCDMVLDFHTSTRNRMTLFHVRADTSDPAVADLVDAFGARLVLDGAGSTKMLRRVASDAGVPTLTVEMGEAQRFQPRLVEMGLRGVENVLATYGMLPAVDPRPVSYRMVVGHGESTWVRAPTGGLVEMHWGPYPVVDEGDPICTVSNHFQTETDTVVAPFDGLLIGIVANPHVQPGHPLVHLARIDDVDRDEIERIFDEVGFSQHGTFHWMGRDVSPA</sequence>
<dbReference type="EMBL" id="JBHUDC010000001">
    <property type="protein sequence ID" value="MFD1511700.1"/>
    <property type="molecule type" value="Genomic_DNA"/>
</dbReference>
<dbReference type="InterPro" id="IPR043795">
    <property type="entry name" value="N-alpha-Ac-DABA-like"/>
</dbReference>
<evidence type="ECO:0000256" key="4">
    <source>
        <dbReference type="ARBA" id="ARBA00022833"/>
    </source>
</evidence>